<protein>
    <recommendedName>
        <fullName evidence="4">Pentacotripeptide-repeat region of PRORP domain-containing protein</fullName>
    </recommendedName>
</protein>
<evidence type="ECO:0000313" key="2">
    <source>
        <dbReference type="EMBL" id="KIM41828.1"/>
    </source>
</evidence>
<keyword evidence="3" id="KW-1185">Reference proteome</keyword>
<name>A0A0C2XVZ5_HEBCY</name>
<dbReference type="PANTHER" id="PTHR47938">
    <property type="entry name" value="RESPIRATORY COMPLEX I CHAPERONE (CIA84), PUTATIVE (AFU_ORTHOLOGUE AFUA_2G06020)-RELATED"/>
    <property type="match status" value="1"/>
</dbReference>
<dbReference type="HOGENOM" id="CLU_014664_0_0_1"/>
<evidence type="ECO:0008006" key="4">
    <source>
        <dbReference type="Google" id="ProtNLM"/>
    </source>
</evidence>
<sequence length="855" mass="95382">MPYSASALPLALLDLTLLRVGSARASTSVGTIARWQRASGWRRMHQAAAVNPVPPMEIEEFLVGPPAKNRRASGSLNVKGSEHSNTLPTHPIQELERRVNALDEAIETEELAFQPFFYSENDLLAIYQDVLAVPTPEPTSSDTKAALEAVKQAEIEQDRRILEEVEARLLGDIPVTAEPGSVEDQPGYRRVLARAHEVLSRAEAARLRVDPNATTTPVPLAVLSIREFEALVRTSLQQDDTRAAEIALDVMKKSNIPLPSTSITQFLKLYAASGDSKAADEFLAKFLTDTPTESQRHLHILAHLNGTPKDIMPVSALDLLHHYENQNAAAPMRTYTFVISSLFARPSSLARAQAWDIFSHMRYVAHPNPDATLYTQMIRACANPVSIRFSSEPEKALDLWTEMTVDHKIAPTVQAYNAVILACARSGTKTYVNEAFRLARQMLDSHRDARGISAFRPDKKTFCALLEGTKRIGDLGRARWILAEMVRGGQEGEDPNKVDAQIDDEVVMHIFNTYAAYTPPRLRAKTLVVAEQSTTPDTADKSKVATDIAGAVTVGGSQADSSSSTTSLVLEEDDENQNPAFSHIPPQSRADVIREVKILFNRILRDRSDVNSTATVSLPFADKKFRGVELGPKLIGAYLSVFYRHATLDTSRELFWKIFEDLGLERTPRIYVEALERCGNARRGHERREVVRFADELWEKWEVVEENARAVGKPIHARMVERAHIAMMRTLAVTENLDRAMSQLRAFAAKYPPNDVRTPPPRPHFRSTRTSLVGQRALVRMTGVTEVPDDNVPPLMTFRDMEILHHRLIDEARVKDIKYVTWLCKAYEYGLRKRRDAAMKSKPVRTGAAVVASSS</sequence>
<reference evidence="2 3" key="1">
    <citation type="submission" date="2014-04" db="EMBL/GenBank/DDBJ databases">
        <authorList>
            <consortium name="DOE Joint Genome Institute"/>
            <person name="Kuo A."/>
            <person name="Gay G."/>
            <person name="Dore J."/>
            <person name="Kohler A."/>
            <person name="Nagy L.G."/>
            <person name="Floudas D."/>
            <person name="Copeland A."/>
            <person name="Barry K.W."/>
            <person name="Cichocki N."/>
            <person name="Veneault-Fourrey C."/>
            <person name="LaButti K."/>
            <person name="Lindquist E.A."/>
            <person name="Lipzen A."/>
            <person name="Lundell T."/>
            <person name="Morin E."/>
            <person name="Murat C."/>
            <person name="Sun H."/>
            <person name="Tunlid A."/>
            <person name="Henrissat B."/>
            <person name="Grigoriev I.V."/>
            <person name="Hibbett D.S."/>
            <person name="Martin F."/>
            <person name="Nordberg H.P."/>
            <person name="Cantor M.N."/>
            <person name="Hua S.X."/>
        </authorList>
    </citation>
    <scope>NUCLEOTIDE SEQUENCE [LARGE SCALE GENOMIC DNA]</scope>
    <source>
        <strain evidence="3">h7</strain>
    </source>
</reference>
<dbReference type="EMBL" id="KN831779">
    <property type="protein sequence ID" value="KIM41828.1"/>
    <property type="molecule type" value="Genomic_DNA"/>
</dbReference>
<feature type="signal peptide" evidence="1">
    <location>
        <begin position="1"/>
        <end position="25"/>
    </location>
</feature>
<reference evidence="3" key="2">
    <citation type="submission" date="2015-01" db="EMBL/GenBank/DDBJ databases">
        <title>Evolutionary Origins and Diversification of the Mycorrhizal Mutualists.</title>
        <authorList>
            <consortium name="DOE Joint Genome Institute"/>
            <consortium name="Mycorrhizal Genomics Consortium"/>
            <person name="Kohler A."/>
            <person name="Kuo A."/>
            <person name="Nagy L.G."/>
            <person name="Floudas D."/>
            <person name="Copeland A."/>
            <person name="Barry K.W."/>
            <person name="Cichocki N."/>
            <person name="Veneault-Fourrey C."/>
            <person name="LaButti K."/>
            <person name="Lindquist E.A."/>
            <person name="Lipzen A."/>
            <person name="Lundell T."/>
            <person name="Morin E."/>
            <person name="Murat C."/>
            <person name="Riley R."/>
            <person name="Ohm R."/>
            <person name="Sun H."/>
            <person name="Tunlid A."/>
            <person name="Henrissat B."/>
            <person name="Grigoriev I.V."/>
            <person name="Hibbett D.S."/>
            <person name="Martin F."/>
        </authorList>
    </citation>
    <scope>NUCLEOTIDE SEQUENCE [LARGE SCALE GENOMIC DNA]</scope>
    <source>
        <strain evidence="3">h7</strain>
    </source>
</reference>
<dbReference type="STRING" id="686832.A0A0C2XVZ5"/>
<dbReference type="AlphaFoldDB" id="A0A0C2XVZ5"/>
<dbReference type="Gene3D" id="1.25.40.10">
    <property type="entry name" value="Tetratricopeptide repeat domain"/>
    <property type="match status" value="1"/>
</dbReference>
<feature type="chain" id="PRO_5002159192" description="Pentacotripeptide-repeat region of PRORP domain-containing protein" evidence="1">
    <location>
        <begin position="26"/>
        <end position="855"/>
    </location>
</feature>
<evidence type="ECO:0000256" key="1">
    <source>
        <dbReference type="SAM" id="SignalP"/>
    </source>
</evidence>
<organism evidence="2 3">
    <name type="scientific">Hebeloma cylindrosporum</name>
    <dbReference type="NCBI Taxonomy" id="76867"/>
    <lineage>
        <taxon>Eukaryota</taxon>
        <taxon>Fungi</taxon>
        <taxon>Dikarya</taxon>
        <taxon>Basidiomycota</taxon>
        <taxon>Agaricomycotina</taxon>
        <taxon>Agaricomycetes</taxon>
        <taxon>Agaricomycetidae</taxon>
        <taxon>Agaricales</taxon>
        <taxon>Agaricineae</taxon>
        <taxon>Hymenogastraceae</taxon>
        <taxon>Hebeloma</taxon>
    </lineage>
</organism>
<proteinExistence type="predicted"/>
<gene>
    <name evidence="2" type="ORF">M413DRAFT_445040</name>
</gene>
<dbReference type="OrthoDB" id="5588846at2759"/>
<dbReference type="GO" id="GO:0003729">
    <property type="term" value="F:mRNA binding"/>
    <property type="evidence" value="ECO:0007669"/>
    <property type="project" value="TreeGrafter"/>
</dbReference>
<accession>A0A0C2XVZ5</accession>
<keyword evidence="1" id="KW-0732">Signal</keyword>
<evidence type="ECO:0000313" key="3">
    <source>
        <dbReference type="Proteomes" id="UP000053424"/>
    </source>
</evidence>
<dbReference type="InterPro" id="IPR011990">
    <property type="entry name" value="TPR-like_helical_dom_sf"/>
</dbReference>
<dbReference type="Proteomes" id="UP000053424">
    <property type="component" value="Unassembled WGS sequence"/>
</dbReference>